<keyword evidence="2" id="KW-0325">Glycoprotein</keyword>
<dbReference type="InterPro" id="IPR014745">
    <property type="entry name" value="MHC_II_a/b_N"/>
</dbReference>
<dbReference type="Pfam" id="PF00969">
    <property type="entry name" value="MHC_II_beta"/>
    <property type="match status" value="1"/>
</dbReference>
<dbReference type="AlphaFoldDB" id="A0A8C3UVI4"/>
<keyword evidence="5" id="KW-1185">Reference proteome</keyword>
<keyword evidence="1" id="KW-1015">Disulfide bond</keyword>
<protein>
    <recommendedName>
        <fullName evidence="3">MHC class II beta chain N-terminal domain-containing protein</fullName>
    </recommendedName>
</protein>
<dbReference type="SMART" id="SM00921">
    <property type="entry name" value="MHC_II_beta"/>
    <property type="match status" value="1"/>
</dbReference>
<evidence type="ECO:0000313" key="5">
    <source>
        <dbReference type="Proteomes" id="UP000694563"/>
    </source>
</evidence>
<reference evidence="4" key="1">
    <citation type="submission" date="2020-10" db="EMBL/GenBank/DDBJ databases">
        <title>Catharus ustulatus (Swainson's thrush) genome, bCatUst1, primary haplotype v2.</title>
        <authorList>
            <person name="Delmore K."/>
            <person name="Vafadar M."/>
            <person name="Formenti G."/>
            <person name="Chow W."/>
            <person name="Pelan S."/>
            <person name="Howe K."/>
            <person name="Rhie A."/>
            <person name="Mountcastle J."/>
            <person name="Haase B."/>
            <person name="Fedrigo O."/>
            <person name="Jarvis E.D."/>
        </authorList>
    </citation>
    <scope>NUCLEOTIDE SEQUENCE [LARGE SCALE GENOMIC DNA]</scope>
</reference>
<dbReference type="InterPro" id="IPR000353">
    <property type="entry name" value="MHC_II_b_N"/>
</dbReference>
<dbReference type="PANTHER" id="PTHR19944">
    <property type="entry name" value="MHC CLASS II-RELATED"/>
    <property type="match status" value="1"/>
</dbReference>
<dbReference type="PANTHER" id="PTHR19944:SF99">
    <property type="entry name" value="HLA CLASS II HISTOCOMPATIBILITY ANTIGEN, DRB1 BETA CHAIN"/>
    <property type="match status" value="1"/>
</dbReference>
<dbReference type="Gene3D" id="3.10.320.10">
    <property type="entry name" value="Class II Histocompatibility Antigen, M Beta Chain, Chain B, domain 1"/>
    <property type="match status" value="1"/>
</dbReference>
<feature type="domain" description="MHC class II beta chain N-terminal" evidence="3">
    <location>
        <begin position="14"/>
        <end position="88"/>
    </location>
</feature>
<dbReference type="Ensembl" id="ENSCUST00005018160.1">
    <property type="protein sequence ID" value="ENSCUSP00005017495.1"/>
    <property type="gene ID" value="ENSCUSG00005011222.1"/>
</dbReference>
<evidence type="ECO:0000313" key="4">
    <source>
        <dbReference type="Ensembl" id="ENSCUSP00005017495.1"/>
    </source>
</evidence>
<sequence>IWAPKTVFQEMAKRECHFINGTEKVRFVERHIYNRVEYVRFDSDVGRFVGFTPLGERNARRLNNDPEWIENRRAQVSLILRSSVPWIPVVLLIHFIGNTGSSRAGPE</sequence>
<dbReference type="GO" id="GO:0019882">
    <property type="term" value="P:antigen processing and presentation"/>
    <property type="evidence" value="ECO:0007669"/>
    <property type="project" value="InterPro"/>
</dbReference>
<evidence type="ECO:0000259" key="3">
    <source>
        <dbReference type="SMART" id="SM00921"/>
    </source>
</evidence>
<proteinExistence type="predicted"/>
<reference evidence="4" key="3">
    <citation type="submission" date="2025-09" db="UniProtKB">
        <authorList>
            <consortium name="Ensembl"/>
        </authorList>
    </citation>
    <scope>IDENTIFICATION</scope>
</reference>
<dbReference type="GO" id="GO:0006955">
    <property type="term" value="P:immune response"/>
    <property type="evidence" value="ECO:0007669"/>
    <property type="project" value="InterPro"/>
</dbReference>
<reference evidence="4" key="2">
    <citation type="submission" date="2025-08" db="UniProtKB">
        <authorList>
            <consortium name="Ensembl"/>
        </authorList>
    </citation>
    <scope>IDENTIFICATION</scope>
</reference>
<dbReference type="InterPro" id="IPR011162">
    <property type="entry name" value="MHC_I/II-like_Ag-recog"/>
</dbReference>
<name>A0A8C3UVI4_CATUS</name>
<accession>A0A8C3UVI4</accession>
<evidence type="ECO:0000256" key="2">
    <source>
        <dbReference type="ARBA" id="ARBA00023180"/>
    </source>
</evidence>
<dbReference type="GO" id="GO:0042613">
    <property type="term" value="C:MHC class II protein complex"/>
    <property type="evidence" value="ECO:0007669"/>
    <property type="project" value="InterPro"/>
</dbReference>
<evidence type="ECO:0000256" key="1">
    <source>
        <dbReference type="ARBA" id="ARBA00023157"/>
    </source>
</evidence>
<dbReference type="Proteomes" id="UP000694563">
    <property type="component" value="Chromosome 36"/>
</dbReference>
<dbReference type="InterPro" id="IPR050160">
    <property type="entry name" value="MHC/Immunoglobulin"/>
</dbReference>
<dbReference type="SUPFAM" id="SSF54452">
    <property type="entry name" value="MHC antigen-recognition domain"/>
    <property type="match status" value="1"/>
</dbReference>
<organism evidence="4 5">
    <name type="scientific">Catharus ustulatus</name>
    <name type="common">Russet-backed thrush</name>
    <name type="synonym">Hylocichla ustulatus</name>
    <dbReference type="NCBI Taxonomy" id="91951"/>
    <lineage>
        <taxon>Eukaryota</taxon>
        <taxon>Metazoa</taxon>
        <taxon>Chordata</taxon>
        <taxon>Craniata</taxon>
        <taxon>Vertebrata</taxon>
        <taxon>Euteleostomi</taxon>
        <taxon>Archelosauria</taxon>
        <taxon>Archosauria</taxon>
        <taxon>Dinosauria</taxon>
        <taxon>Saurischia</taxon>
        <taxon>Theropoda</taxon>
        <taxon>Coelurosauria</taxon>
        <taxon>Aves</taxon>
        <taxon>Neognathae</taxon>
        <taxon>Neoaves</taxon>
        <taxon>Telluraves</taxon>
        <taxon>Australaves</taxon>
        <taxon>Passeriformes</taxon>
        <taxon>Turdidae</taxon>
        <taxon>Catharus</taxon>
    </lineage>
</organism>